<organism evidence="2 3">
    <name type="scientific">Paractinoplanes ovalisporus</name>
    <dbReference type="NCBI Taxonomy" id="2810368"/>
    <lineage>
        <taxon>Bacteria</taxon>
        <taxon>Bacillati</taxon>
        <taxon>Actinomycetota</taxon>
        <taxon>Actinomycetes</taxon>
        <taxon>Micromonosporales</taxon>
        <taxon>Micromonosporaceae</taxon>
        <taxon>Paractinoplanes</taxon>
    </lineage>
</organism>
<comment type="caution">
    <text evidence="2">The sequence shown here is derived from an EMBL/GenBank/DDBJ whole genome shotgun (WGS) entry which is preliminary data.</text>
</comment>
<keyword evidence="1" id="KW-0732">Signal</keyword>
<evidence type="ECO:0000313" key="3">
    <source>
        <dbReference type="Proteomes" id="UP000632138"/>
    </source>
</evidence>
<feature type="signal peptide" evidence="1">
    <location>
        <begin position="1"/>
        <end position="25"/>
    </location>
</feature>
<proteinExistence type="predicted"/>
<protein>
    <submittedName>
        <fullName evidence="2">Uncharacterized protein</fullName>
    </submittedName>
</protein>
<dbReference type="Proteomes" id="UP000632138">
    <property type="component" value="Unassembled WGS sequence"/>
</dbReference>
<keyword evidence="3" id="KW-1185">Reference proteome</keyword>
<accession>A0ABS2A6Q3</accession>
<evidence type="ECO:0000313" key="2">
    <source>
        <dbReference type="EMBL" id="MBM2615523.1"/>
    </source>
</evidence>
<dbReference type="EMBL" id="JAENHP010000002">
    <property type="protein sequence ID" value="MBM2615523.1"/>
    <property type="molecule type" value="Genomic_DNA"/>
</dbReference>
<dbReference type="RefSeq" id="WP_203375407.1">
    <property type="nucleotide sequence ID" value="NZ_JAENHP010000002.1"/>
</dbReference>
<name>A0ABS2A6Q3_9ACTN</name>
<feature type="chain" id="PRO_5046896761" evidence="1">
    <location>
        <begin position="26"/>
        <end position="257"/>
    </location>
</feature>
<reference evidence="2 3" key="1">
    <citation type="submission" date="2021-01" db="EMBL/GenBank/DDBJ databases">
        <title>Actinoplanes sp. nov. LDG1-06 isolated from lichen.</title>
        <authorList>
            <person name="Saeng-In P."/>
            <person name="Phongsopitanun W."/>
            <person name="Kanchanasin P."/>
            <person name="Yuki M."/>
            <person name="Kudo T."/>
            <person name="Ohkuma M."/>
            <person name="Tanasupawat S."/>
        </authorList>
    </citation>
    <scope>NUCLEOTIDE SEQUENCE [LARGE SCALE GENOMIC DNA]</scope>
    <source>
        <strain evidence="2 3">LDG1-06</strain>
    </source>
</reference>
<dbReference type="PROSITE" id="PS51257">
    <property type="entry name" value="PROKAR_LIPOPROTEIN"/>
    <property type="match status" value="1"/>
</dbReference>
<sequence>MRKVLVILSLALVSGCAVNQGTALAAEFDEVWAGTPDVSEVRTSGDNPLPFSGSAVGELVVADGTGADRVTQLAGELRRYVADNDHVTGRITAGGITVTVVAEEERNTESLGLWLSLTTDDRVSEGDLAETTSGRRIMVTAAGPEAVLDVFRDMVADGGRHEPLTRVRSLTVMTGPRATPYLSLQTDHEGRVPEPALAAYEAVRAEYEVVRASVRADRTAGSLVSIVVSPDADLAAATELARSAAPGLGAALKVTGS</sequence>
<evidence type="ECO:0000256" key="1">
    <source>
        <dbReference type="SAM" id="SignalP"/>
    </source>
</evidence>
<gene>
    <name evidence="2" type="ORF">JIG36_08085</name>
</gene>